<dbReference type="InterPro" id="IPR047263">
    <property type="entry name" value="HNL-like_cupin"/>
</dbReference>
<proteinExistence type="predicted"/>
<dbReference type="InterPro" id="IPR014710">
    <property type="entry name" value="RmlC-like_jellyroll"/>
</dbReference>
<feature type="chain" id="PRO_5008002894" evidence="1">
    <location>
        <begin position="20"/>
        <end position="163"/>
    </location>
</feature>
<dbReference type="PANTHER" id="PTHR43698:SF1">
    <property type="entry name" value="BLL4564 PROTEIN"/>
    <property type="match status" value="1"/>
</dbReference>
<gene>
    <name evidence="3" type="ORF">PS273GM_15110</name>
</gene>
<dbReference type="Proteomes" id="UP000077787">
    <property type="component" value="Chromosome"/>
</dbReference>
<dbReference type="AlphaFoldDB" id="A0A172WSV6"/>
<organism evidence="3 4">
    <name type="scientific">Stutzerimonas stutzeri</name>
    <name type="common">Pseudomonas stutzeri</name>
    <dbReference type="NCBI Taxonomy" id="316"/>
    <lineage>
        <taxon>Bacteria</taxon>
        <taxon>Pseudomonadati</taxon>
        <taxon>Pseudomonadota</taxon>
        <taxon>Gammaproteobacteria</taxon>
        <taxon>Pseudomonadales</taxon>
        <taxon>Pseudomonadaceae</taxon>
        <taxon>Stutzerimonas</taxon>
    </lineage>
</organism>
<dbReference type="CDD" id="cd02233">
    <property type="entry name" value="cupin_HNL-like"/>
    <property type="match status" value="1"/>
</dbReference>
<reference evidence="3 4" key="1">
    <citation type="submission" date="2016-05" db="EMBL/GenBank/DDBJ databases">
        <title>Genome sequence of Pseudomonas stutzeri 273 and identification of the exopolysaccharide biosynthesis locus.</title>
        <authorList>
            <person name="Wu S."/>
            <person name="Sun C."/>
        </authorList>
    </citation>
    <scope>NUCLEOTIDE SEQUENCE [LARGE SCALE GENOMIC DNA]</scope>
    <source>
        <strain evidence="3 4">273</strain>
    </source>
</reference>
<dbReference type="InterPro" id="IPR011051">
    <property type="entry name" value="RmlC_Cupin_sf"/>
</dbReference>
<dbReference type="Pfam" id="PF07883">
    <property type="entry name" value="Cupin_2"/>
    <property type="match status" value="1"/>
</dbReference>
<protein>
    <submittedName>
        <fullName evidence="3">Cupin</fullName>
    </submittedName>
</protein>
<dbReference type="EMBL" id="CP015641">
    <property type="protein sequence ID" value="ANF26385.1"/>
    <property type="molecule type" value="Genomic_DNA"/>
</dbReference>
<keyword evidence="1" id="KW-0732">Signal</keyword>
<dbReference type="InterPro" id="IPR013096">
    <property type="entry name" value="Cupin_2"/>
</dbReference>
<evidence type="ECO:0000313" key="4">
    <source>
        <dbReference type="Proteomes" id="UP000077787"/>
    </source>
</evidence>
<evidence type="ECO:0000259" key="2">
    <source>
        <dbReference type="Pfam" id="PF07883"/>
    </source>
</evidence>
<dbReference type="SUPFAM" id="SSF51182">
    <property type="entry name" value="RmlC-like cupins"/>
    <property type="match status" value="1"/>
</dbReference>
<feature type="domain" description="Cupin type-2" evidence="2">
    <location>
        <begin position="67"/>
        <end position="130"/>
    </location>
</feature>
<dbReference type="OrthoDB" id="9802489at2"/>
<evidence type="ECO:0000256" key="1">
    <source>
        <dbReference type="SAM" id="SignalP"/>
    </source>
</evidence>
<dbReference type="Gene3D" id="2.60.120.10">
    <property type="entry name" value="Jelly Rolls"/>
    <property type="match status" value="1"/>
</dbReference>
<accession>A0A172WSV6</accession>
<dbReference type="RefSeq" id="WP_064481821.1">
    <property type="nucleotide sequence ID" value="NZ_CP015641.1"/>
</dbReference>
<sequence length="163" mass="17751">MRTLLLTLFISTLVPMAFADEGNAEDQRIAAAGSQASIAGPDAWFTGRARIDPLYSATKHINASGAYVTFEPGARSAWHTHPKGQYLIVTAGVGRVQQWGEPIQVIKPGDVVWCPPGVKHWHGAAPETAMTHIAVTGTDEQGQNVEWLEKVSDTQYQRNSSRQ</sequence>
<dbReference type="PANTHER" id="PTHR43698">
    <property type="entry name" value="RIBD C-TERMINAL DOMAIN CONTAINING PROTEIN"/>
    <property type="match status" value="1"/>
</dbReference>
<feature type="signal peptide" evidence="1">
    <location>
        <begin position="1"/>
        <end position="19"/>
    </location>
</feature>
<evidence type="ECO:0000313" key="3">
    <source>
        <dbReference type="EMBL" id="ANF26385.1"/>
    </source>
</evidence>
<name>A0A172WSV6_STUST</name>